<dbReference type="GO" id="GO:0004650">
    <property type="term" value="F:polygalacturonase activity"/>
    <property type="evidence" value="ECO:0007669"/>
    <property type="project" value="InterPro"/>
</dbReference>
<evidence type="ECO:0000256" key="3">
    <source>
        <dbReference type="ARBA" id="ARBA00023295"/>
    </source>
</evidence>
<keyword evidence="2 4" id="KW-0378">Hydrolase</keyword>
<dbReference type="InterPro" id="IPR000743">
    <property type="entry name" value="Glyco_hydro_28"/>
</dbReference>
<evidence type="ECO:0000256" key="4">
    <source>
        <dbReference type="RuleBase" id="RU361169"/>
    </source>
</evidence>
<keyword evidence="5" id="KW-0472">Membrane</keyword>
<dbReference type="InterPro" id="IPR051801">
    <property type="entry name" value="GH28_Enzymes"/>
</dbReference>
<dbReference type="Proteomes" id="UP001054252">
    <property type="component" value="Unassembled WGS sequence"/>
</dbReference>
<evidence type="ECO:0000256" key="2">
    <source>
        <dbReference type="ARBA" id="ARBA00022801"/>
    </source>
</evidence>
<keyword evidence="7" id="KW-1185">Reference proteome</keyword>
<keyword evidence="3 4" id="KW-0326">Glycosidase</keyword>
<feature type="transmembrane region" description="Helical" evidence="5">
    <location>
        <begin position="30"/>
        <end position="49"/>
    </location>
</feature>
<dbReference type="InterPro" id="IPR011050">
    <property type="entry name" value="Pectin_lyase_fold/virulence"/>
</dbReference>
<accession>A0AAV5K285</accession>
<evidence type="ECO:0000313" key="6">
    <source>
        <dbReference type="EMBL" id="GKV17957.1"/>
    </source>
</evidence>
<evidence type="ECO:0000313" key="7">
    <source>
        <dbReference type="Proteomes" id="UP001054252"/>
    </source>
</evidence>
<dbReference type="Pfam" id="PF00295">
    <property type="entry name" value="Glyco_hydro_28"/>
    <property type="match status" value="1"/>
</dbReference>
<evidence type="ECO:0008006" key="8">
    <source>
        <dbReference type="Google" id="ProtNLM"/>
    </source>
</evidence>
<protein>
    <recommendedName>
        <fullName evidence="8">Polygalacturonase</fullName>
    </recommendedName>
</protein>
<dbReference type="PANTHER" id="PTHR31339:SF44">
    <property type="entry name" value="PECTIN LYASE-LIKE SUPERFAMILY PROTEIN"/>
    <property type="match status" value="1"/>
</dbReference>
<comment type="caution">
    <text evidence="6">The sequence shown here is derived from an EMBL/GenBank/DDBJ whole genome shotgun (WGS) entry which is preliminary data.</text>
</comment>
<evidence type="ECO:0000256" key="5">
    <source>
        <dbReference type="SAM" id="Phobius"/>
    </source>
</evidence>
<comment type="similarity">
    <text evidence="1 4">Belongs to the glycosyl hydrolase 28 family.</text>
</comment>
<dbReference type="InterPro" id="IPR012334">
    <property type="entry name" value="Pectin_lyas_fold"/>
</dbReference>
<dbReference type="Gene3D" id="2.160.20.10">
    <property type="entry name" value="Single-stranded right-handed beta-helix, Pectin lyase-like"/>
    <property type="match status" value="1"/>
</dbReference>
<evidence type="ECO:0000256" key="1">
    <source>
        <dbReference type="ARBA" id="ARBA00008834"/>
    </source>
</evidence>
<dbReference type="GO" id="GO:0005975">
    <property type="term" value="P:carbohydrate metabolic process"/>
    <property type="evidence" value="ECO:0007669"/>
    <property type="project" value="InterPro"/>
</dbReference>
<dbReference type="PANTHER" id="PTHR31339">
    <property type="entry name" value="PECTIN LYASE-RELATED"/>
    <property type="match status" value="1"/>
</dbReference>
<reference evidence="6 7" key="1">
    <citation type="journal article" date="2021" name="Commun. Biol.">
        <title>The genome of Shorea leprosula (Dipterocarpaceae) highlights the ecological relevance of drought in aseasonal tropical rainforests.</title>
        <authorList>
            <person name="Ng K.K.S."/>
            <person name="Kobayashi M.J."/>
            <person name="Fawcett J.A."/>
            <person name="Hatakeyama M."/>
            <person name="Paape T."/>
            <person name="Ng C.H."/>
            <person name="Ang C.C."/>
            <person name="Tnah L.H."/>
            <person name="Lee C.T."/>
            <person name="Nishiyama T."/>
            <person name="Sese J."/>
            <person name="O'Brien M.J."/>
            <person name="Copetti D."/>
            <person name="Mohd Noor M.I."/>
            <person name="Ong R.C."/>
            <person name="Putra M."/>
            <person name="Sireger I.Z."/>
            <person name="Indrioko S."/>
            <person name="Kosugi Y."/>
            <person name="Izuno A."/>
            <person name="Isagi Y."/>
            <person name="Lee S.L."/>
            <person name="Shimizu K.K."/>
        </authorList>
    </citation>
    <scope>NUCLEOTIDE SEQUENCE [LARGE SCALE GENOMIC DNA]</scope>
    <source>
        <strain evidence="6">214</strain>
    </source>
</reference>
<dbReference type="EMBL" id="BPVZ01000049">
    <property type="protein sequence ID" value="GKV17957.1"/>
    <property type="molecule type" value="Genomic_DNA"/>
</dbReference>
<keyword evidence="5" id="KW-1133">Transmembrane helix</keyword>
<dbReference type="AlphaFoldDB" id="A0AAV5K285"/>
<organism evidence="6 7">
    <name type="scientific">Rubroshorea leprosula</name>
    <dbReference type="NCBI Taxonomy" id="152421"/>
    <lineage>
        <taxon>Eukaryota</taxon>
        <taxon>Viridiplantae</taxon>
        <taxon>Streptophyta</taxon>
        <taxon>Embryophyta</taxon>
        <taxon>Tracheophyta</taxon>
        <taxon>Spermatophyta</taxon>
        <taxon>Magnoliopsida</taxon>
        <taxon>eudicotyledons</taxon>
        <taxon>Gunneridae</taxon>
        <taxon>Pentapetalae</taxon>
        <taxon>rosids</taxon>
        <taxon>malvids</taxon>
        <taxon>Malvales</taxon>
        <taxon>Dipterocarpaceae</taxon>
        <taxon>Rubroshorea</taxon>
    </lineage>
</organism>
<sequence>MVEILPLGRFQLHQQRFEFKRLVPAFLSTYYKTLFAVLWIAAFVSVFLWQRNAVGVRFSFFRGAGSGRPMPRLRPFAFNLTDFGGVGDGVTLNTEAFERAVSAISKLGKRGGGQLNVPPGKWLTAPFNLTSHMTLFLAENAEILGIEDEKYWPLMPPLPSYGYGREHMGPRYGSLIHGQKLKDVVITGHNGTINGQGQSWWKKYRQKLLNNTRGPLLQIMWSSNIVITNITFRDSPFWTIHPYDCKNITIRNVTILAPIFEAPNTDGIDPGKYT</sequence>
<gene>
    <name evidence="6" type="ORF">SLEP1_g28402</name>
</gene>
<dbReference type="SUPFAM" id="SSF51126">
    <property type="entry name" value="Pectin lyase-like"/>
    <property type="match status" value="1"/>
</dbReference>
<name>A0AAV5K285_9ROSI</name>
<keyword evidence="5" id="KW-0812">Transmembrane</keyword>
<proteinExistence type="inferred from homology"/>